<name>C0EPS5_NEIFL</name>
<dbReference type="AlphaFoldDB" id="C0EPS5"/>
<gene>
    <name evidence="1" type="ORF">NEIFLAOT_01965</name>
</gene>
<dbReference type="EMBL" id="ACEN01000094">
    <property type="protein sequence ID" value="EEG32953.1"/>
    <property type="molecule type" value="Genomic_DNA"/>
</dbReference>
<dbReference type="Proteomes" id="UP000004457">
    <property type="component" value="Unassembled WGS sequence"/>
</dbReference>
<accession>C0EPS5</accession>
<protein>
    <submittedName>
        <fullName evidence="1">Uncharacterized protein</fullName>
    </submittedName>
</protein>
<proteinExistence type="predicted"/>
<organism evidence="1 2">
    <name type="scientific">Neisseria flavescens NRL30031/H210</name>
    <dbReference type="NCBI Taxonomy" id="546264"/>
    <lineage>
        <taxon>Bacteria</taxon>
        <taxon>Pseudomonadati</taxon>
        <taxon>Pseudomonadota</taxon>
        <taxon>Betaproteobacteria</taxon>
        <taxon>Neisseriales</taxon>
        <taxon>Neisseriaceae</taxon>
        <taxon>Neisseria</taxon>
    </lineage>
</organism>
<evidence type="ECO:0000313" key="2">
    <source>
        <dbReference type="Proteomes" id="UP000004457"/>
    </source>
</evidence>
<comment type="caution">
    <text evidence="1">The sequence shown here is derived from an EMBL/GenBank/DDBJ whole genome shotgun (WGS) entry which is preliminary data.</text>
</comment>
<sequence length="82" mass="9947">MFFGLHFKPTAQFTYRNQIFFFRLFKSNYSLLLDQPNSNSGLLYLFSQMNHMRVDYLLKQESALFFNKKTIIKIFVKFNNML</sequence>
<evidence type="ECO:0000313" key="1">
    <source>
        <dbReference type="EMBL" id="EEG32953.1"/>
    </source>
</evidence>
<reference evidence="1 2" key="1">
    <citation type="submission" date="2009-01" db="EMBL/GenBank/DDBJ databases">
        <authorList>
            <person name="Fulton L."/>
            <person name="Clifton S."/>
            <person name="Chinwalla A.T."/>
            <person name="Mitreva M."/>
            <person name="Sodergren E."/>
            <person name="Weinstock G."/>
            <person name="Clifton S."/>
            <person name="Dooling D.J."/>
            <person name="Fulton B."/>
            <person name="Minx P."/>
            <person name="Pepin K.H."/>
            <person name="Johnson M."/>
            <person name="Bhonagiri V."/>
            <person name="Nash W.E."/>
            <person name="Mardis E.R."/>
            <person name="Wilson R.K."/>
        </authorList>
    </citation>
    <scope>NUCLEOTIDE SEQUENCE [LARGE SCALE GENOMIC DNA]</scope>
    <source>
        <strain evidence="1 2">NRL30031/H210</strain>
    </source>
</reference>
<keyword evidence="2" id="KW-1185">Reference proteome</keyword>